<reference evidence="1" key="2">
    <citation type="journal article" date="2015" name="Data Brief">
        <title>Shoot transcriptome of the giant reed, Arundo donax.</title>
        <authorList>
            <person name="Barrero R.A."/>
            <person name="Guerrero F.D."/>
            <person name="Moolhuijzen P."/>
            <person name="Goolsby J.A."/>
            <person name="Tidwell J."/>
            <person name="Bellgard S.E."/>
            <person name="Bellgard M.I."/>
        </authorList>
    </citation>
    <scope>NUCLEOTIDE SEQUENCE</scope>
    <source>
        <tissue evidence="1">Shoot tissue taken approximately 20 cm above the soil surface</tissue>
    </source>
</reference>
<name>A0A0A9F7H1_ARUDO</name>
<sequence>MNLQQTIHSDWTPLSR</sequence>
<protein>
    <submittedName>
        <fullName evidence="1">Uncharacterized protein</fullName>
    </submittedName>
</protein>
<evidence type="ECO:0000313" key="1">
    <source>
        <dbReference type="EMBL" id="JAE07129.1"/>
    </source>
</evidence>
<dbReference type="EMBL" id="GBRH01190767">
    <property type="protein sequence ID" value="JAE07129.1"/>
    <property type="molecule type" value="Transcribed_RNA"/>
</dbReference>
<proteinExistence type="predicted"/>
<organism evidence="1">
    <name type="scientific">Arundo donax</name>
    <name type="common">Giant reed</name>
    <name type="synonym">Donax arundinaceus</name>
    <dbReference type="NCBI Taxonomy" id="35708"/>
    <lineage>
        <taxon>Eukaryota</taxon>
        <taxon>Viridiplantae</taxon>
        <taxon>Streptophyta</taxon>
        <taxon>Embryophyta</taxon>
        <taxon>Tracheophyta</taxon>
        <taxon>Spermatophyta</taxon>
        <taxon>Magnoliopsida</taxon>
        <taxon>Liliopsida</taxon>
        <taxon>Poales</taxon>
        <taxon>Poaceae</taxon>
        <taxon>PACMAD clade</taxon>
        <taxon>Arundinoideae</taxon>
        <taxon>Arundineae</taxon>
        <taxon>Arundo</taxon>
    </lineage>
</organism>
<dbReference type="AlphaFoldDB" id="A0A0A9F7H1"/>
<accession>A0A0A9F7H1</accession>
<reference evidence="1" key="1">
    <citation type="submission" date="2014-09" db="EMBL/GenBank/DDBJ databases">
        <authorList>
            <person name="Magalhaes I.L.F."/>
            <person name="Oliveira U."/>
            <person name="Santos F.R."/>
            <person name="Vidigal T.H.D.A."/>
            <person name="Brescovit A.D."/>
            <person name="Santos A.J."/>
        </authorList>
    </citation>
    <scope>NUCLEOTIDE SEQUENCE</scope>
    <source>
        <tissue evidence="1">Shoot tissue taken approximately 20 cm above the soil surface</tissue>
    </source>
</reference>